<dbReference type="PRINTS" id="PR00081">
    <property type="entry name" value="GDHRDH"/>
</dbReference>
<dbReference type="AlphaFoldDB" id="A0A212KGR9"/>
<evidence type="ECO:0000313" key="4">
    <source>
        <dbReference type="EMBL" id="SBW10910.1"/>
    </source>
</evidence>
<dbReference type="Pfam" id="PF00106">
    <property type="entry name" value="adh_short"/>
    <property type="match status" value="1"/>
</dbReference>
<sequence length="293" mass="31594">MPHLLQGKFGIVTGANQGLGLEIARLCLRAGVSGLALCARNSAALDAAVAELQHEASPQQAILALQADVSNQDHVERFCRTALETFGDMHFLINNAGIYGPVGPIESVDWNEWQQALAINLGGSVLMCRALIPHFKKKREGKIIQISGGGATNPMPNFTAYAASKAAVVRFVESLAKELAEYGIDVNSIAPGLLDTRLLQEVVDAGPDAAGKDFYDKMIAAKESGKTTPLSLGAELAVFLASDASRGITGRLISAQWDKWREWPNHLSELESSDMYTLRRITGRDRGHDWGDV</sequence>
<reference evidence="4" key="1">
    <citation type="submission" date="2016-04" db="EMBL/GenBank/DDBJ databases">
        <authorList>
            <person name="Evans L.H."/>
            <person name="Alamgir A."/>
            <person name="Owens N."/>
            <person name="Weber N.D."/>
            <person name="Virtaneva K."/>
            <person name="Barbian K."/>
            <person name="Babar A."/>
            <person name="Rosenke K."/>
        </authorList>
    </citation>
    <scope>NUCLEOTIDE SEQUENCE</scope>
    <source>
        <strain evidence="4">86</strain>
    </source>
</reference>
<proteinExistence type="inferred from homology"/>
<comment type="similarity">
    <text evidence="1 3">Belongs to the short-chain dehydrogenases/reductases (SDR) family.</text>
</comment>
<dbReference type="EMBL" id="FLUQ01000007">
    <property type="protein sequence ID" value="SBW10910.1"/>
    <property type="molecule type" value="Genomic_DNA"/>
</dbReference>
<dbReference type="InterPro" id="IPR036291">
    <property type="entry name" value="NAD(P)-bd_dom_sf"/>
</dbReference>
<dbReference type="CDD" id="cd05233">
    <property type="entry name" value="SDR_c"/>
    <property type="match status" value="1"/>
</dbReference>
<dbReference type="FunFam" id="3.40.50.720:FF:000084">
    <property type="entry name" value="Short-chain dehydrogenase reductase"/>
    <property type="match status" value="1"/>
</dbReference>
<dbReference type="PANTHER" id="PTHR42760">
    <property type="entry name" value="SHORT-CHAIN DEHYDROGENASES/REDUCTASES FAMILY MEMBER"/>
    <property type="match status" value="1"/>
</dbReference>
<evidence type="ECO:0000256" key="2">
    <source>
        <dbReference type="ARBA" id="ARBA00023002"/>
    </source>
</evidence>
<protein>
    <submittedName>
        <fullName evidence="4">Dehydrogenases with different specificities (Related to short-chain alcohol dehydrogenases)</fullName>
    </submittedName>
</protein>
<dbReference type="PANTHER" id="PTHR42760:SF133">
    <property type="entry name" value="3-OXOACYL-[ACYL-CARRIER-PROTEIN] REDUCTASE"/>
    <property type="match status" value="1"/>
</dbReference>
<evidence type="ECO:0000256" key="3">
    <source>
        <dbReference type="RuleBase" id="RU000363"/>
    </source>
</evidence>
<dbReference type="GO" id="GO:0016616">
    <property type="term" value="F:oxidoreductase activity, acting on the CH-OH group of donors, NAD or NADP as acceptor"/>
    <property type="evidence" value="ECO:0007669"/>
    <property type="project" value="TreeGrafter"/>
</dbReference>
<keyword evidence="2" id="KW-0560">Oxidoreductase</keyword>
<gene>
    <name evidence="4" type="ORF">KL86DPRO_70087</name>
</gene>
<dbReference type="InterPro" id="IPR002347">
    <property type="entry name" value="SDR_fam"/>
</dbReference>
<organism evidence="4">
    <name type="scientific">uncultured delta proteobacterium</name>
    <dbReference type="NCBI Taxonomy" id="34034"/>
    <lineage>
        <taxon>Bacteria</taxon>
        <taxon>Deltaproteobacteria</taxon>
        <taxon>environmental samples</taxon>
    </lineage>
</organism>
<accession>A0A212KGR9</accession>
<name>A0A212KGR9_9DELT</name>
<dbReference type="Gene3D" id="3.40.50.720">
    <property type="entry name" value="NAD(P)-binding Rossmann-like Domain"/>
    <property type="match status" value="1"/>
</dbReference>
<evidence type="ECO:0000256" key="1">
    <source>
        <dbReference type="ARBA" id="ARBA00006484"/>
    </source>
</evidence>
<dbReference type="SUPFAM" id="SSF51735">
    <property type="entry name" value="NAD(P)-binding Rossmann-fold domains"/>
    <property type="match status" value="1"/>
</dbReference>
<dbReference type="PRINTS" id="PR00080">
    <property type="entry name" value="SDRFAMILY"/>
</dbReference>